<sequence>MDRRQTLPRDNEKVRAMARFLVWSDLHDEFWEGFDLPDLPAPVDGVLIAGDTHTMGRHLDIPARAARKYGCPVVVIWGNHEPYGSIWSELLPEEDRQLAELRTDGLDIRVLHGAATEIAGVRIIGAPLWTDLKLFPEIEGLAWGTVSDCLMDYQRIGVTPKRMFCMHTMLDHHAMDKAAIWDALRQPHDGPTVVMTHHIPIRQLVHPAREFVNERQRALCAAFASDLWAEIKGFDIHTWICGHSHDNESWTGRGKHGPIRFVMNGRGYPGEEVEFDPAFVLEV</sequence>
<dbReference type="InterPro" id="IPR004843">
    <property type="entry name" value="Calcineurin-like_PHP"/>
</dbReference>
<dbReference type="Pfam" id="PF00149">
    <property type="entry name" value="Metallophos"/>
    <property type="match status" value="1"/>
</dbReference>
<dbReference type="Proteomes" id="UP000030021">
    <property type="component" value="Unassembled WGS sequence"/>
</dbReference>
<dbReference type="GO" id="GO:0016787">
    <property type="term" value="F:hydrolase activity"/>
    <property type="evidence" value="ECO:0007669"/>
    <property type="project" value="InterPro"/>
</dbReference>
<dbReference type="SUPFAM" id="SSF56300">
    <property type="entry name" value="Metallo-dependent phosphatases"/>
    <property type="match status" value="1"/>
</dbReference>
<protein>
    <submittedName>
        <fullName evidence="2">Calcineurin-like phosphoesterase superfamily domain protein</fullName>
    </submittedName>
</protein>
<proteinExistence type="predicted"/>
<evidence type="ECO:0000259" key="1">
    <source>
        <dbReference type="Pfam" id="PF00149"/>
    </source>
</evidence>
<dbReference type="eggNOG" id="COG1409">
    <property type="taxonomic scope" value="Bacteria"/>
</dbReference>
<dbReference type="EMBL" id="AONH01000001">
    <property type="protein sequence ID" value="KGM89665.1"/>
    <property type="molecule type" value="Genomic_DNA"/>
</dbReference>
<gene>
    <name evidence="2" type="ORF">rosmuc_00259</name>
</gene>
<dbReference type="HOGENOM" id="CLU_060372_3_0_5"/>
<evidence type="ECO:0000313" key="2">
    <source>
        <dbReference type="EMBL" id="KGM89665.1"/>
    </source>
</evidence>
<accession>A0A0A0HQU0</accession>
<name>A0A0A0HQU0_9RHOB</name>
<feature type="domain" description="Calcineurin-like phosphoesterase" evidence="1">
    <location>
        <begin position="19"/>
        <end position="246"/>
    </location>
</feature>
<comment type="caution">
    <text evidence="2">The sequence shown here is derived from an EMBL/GenBank/DDBJ whole genome shotgun (WGS) entry which is preliminary data.</text>
</comment>
<dbReference type="AlphaFoldDB" id="A0A0A0HQU0"/>
<dbReference type="InterPro" id="IPR029052">
    <property type="entry name" value="Metallo-depent_PP-like"/>
</dbReference>
<evidence type="ECO:0000313" key="3">
    <source>
        <dbReference type="Proteomes" id="UP000030021"/>
    </source>
</evidence>
<reference evidence="2 3" key="1">
    <citation type="submission" date="2013-01" db="EMBL/GenBank/DDBJ databases">
        <authorList>
            <person name="Fiebig A."/>
            <person name="Goeker M."/>
            <person name="Klenk H.-P.P."/>
        </authorList>
    </citation>
    <scope>NUCLEOTIDE SEQUENCE [LARGE SCALE GENOMIC DNA]</scope>
    <source>
        <strain evidence="2 3">DSM 17069</strain>
    </source>
</reference>
<organism evidence="2 3">
    <name type="scientific">Roseovarius mucosus DSM 17069</name>
    <dbReference type="NCBI Taxonomy" id="1288298"/>
    <lineage>
        <taxon>Bacteria</taxon>
        <taxon>Pseudomonadati</taxon>
        <taxon>Pseudomonadota</taxon>
        <taxon>Alphaproteobacteria</taxon>
        <taxon>Rhodobacterales</taxon>
        <taxon>Roseobacteraceae</taxon>
        <taxon>Roseovarius</taxon>
    </lineage>
</organism>
<dbReference type="Gene3D" id="3.60.21.10">
    <property type="match status" value="1"/>
</dbReference>
<dbReference type="PATRIC" id="fig|1288298.3.peg.258"/>
<dbReference type="PANTHER" id="PTHR37844">
    <property type="entry name" value="SER/THR PROTEIN PHOSPHATASE SUPERFAMILY (AFU_ORTHOLOGUE AFUA_1G14840)"/>
    <property type="match status" value="1"/>
</dbReference>
<dbReference type="PANTHER" id="PTHR37844:SF2">
    <property type="entry name" value="SER_THR PROTEIN PHOSPHATASE SUPERFAMILY (AFU_ORTHOLOGUE AFUA_1G14840)"/>
    <property type="match status" value="1"/>
</dbReference>